<dbReference type="EC" id="3.4.19.12" evidence="2"/>
<dbReference type="SUPFAM" id="SSF54001">
    <property type="entry name" value="Cysteine proteinases"/>
    <property type="match status" value="1"/>
</dbReference>
<name>A0A4S8LVZ8_DENBC</name>
<evidence type="ECO:0000256" key="4">
    <source>
        <dbReference type="ARBA" id="ARBA00022786"/>
    </source>
</evidence>
<comment type="catalytic activity">
    <reaction evidence="1">
        <text>Thiol-dependent hydrolysis of ester, thioester, amide, peptide and isopeptide bonds formed by the C-terminal Gly of ubiquitin (a 76-residue protein attached to proteins as an intracellular targeting signal).</text>
        <dbReference type="EC" id="3.4.19.12"/>
    </reaction>
</comment>
<dbReference type="GO" id="GO:0006508">
    <property type="term" value="P:proteolysis"/>
    <property type="evidence" value="ECO:0007669"/>
    <property type="project" value="UniProtKB-KW"/>
</dbReference>
<gene>
    <name evidence="8" type="ORF">K435DRAFT_669447</name>
</gene>
<dbReference type="Proteomes" id="UP000297245">
    <property type="component" value="Unassembled WGS sequence"/>
</dbReference>
<dbReference type="InterPro" id="IPR038765">
    <property type="entry name" value="Papain-like_cys_pep_sf"/>
</dbReference>
<dbReference type="GO" id="GO:0043130">
    <property type="term" value="F:ubiquitin binding"/>
    <property type="evidence" value="ECO:0007669"/>
    <property type="project" value="TreeGrafter"/>
</dbReference>
<dbReference type="GO" id="GO:0004843">
    <property type="term" value="F:cysteine-type deubiquitinase activity"/>
    <property type="evidence" value="ECO:0007669"/>
    <property type="project" value="UniProtKB-EC"/>
</dbReference>
<evidence type="ECO:0000259" key="7">
    <source>
        <dbReference type="PROSITE" id="PS50802"/>
    </source>
</evidence>
<proteinExistence type="predicted"/>
<keyword evidence="3" id="KW-0645">Protease</keyword>
<dbReference type="InterPro" id="IPR042468">
    <property type="entry name" value="Peptidase_C65_otubain_sub1"/>
</dbReference>
<evidence type="ECO:0000256" key="1">
    <source>
        <dbReference type="ARBA" id="ARBA00000707"/>
    </source>
</evidence>
<dbReference type="PANTHER" id="PTHR12931:SF15">
    <property type="entry name" value="UBIQUITIN THIOESTERASE OTUBAIN-LIKE"/>
    <property type="match status" value="1"/>
</dbReference>
<evidence type="ECO:0000256" key="5">
    <source>
        <dbReference type="ARBA" id="ARBA00022801"/>
    </source>
</evidence>
<dbReference type="InterPro" id="IPR042467">
    <property type="entry name" value="Peptidase_C65_otubain_sub2"/>
</dbReference>
<dbReference type="PANTHER" id="PTHR12931">
    <property type="entry name" value="UBIQUITIN THIOLESTERASE PROTEIN OTUB"/>
    <property type="match status" value="1"/>
</dbReference>
<evidence type="ECO:0000256" key="6">
    <source>
        <dbReference type="ARBA" id="ARBA00022807"/>
    </source>
</evidence>
<accession>A0A4S8LVZ8</accession>
<dbReference type="PROSITE" id="PS50802">
    <property type="entry name" value="OTU"/>
    <property type="match status" value="1"/>
</dbReference>
<keyword evidence="9" id="KW-1185">Reference proteome</keyword>
<sequence>PEPIEINEDTDISTLSAAQVYELNQNLLNETADVNRPLIDQILPISELRKEYERGSTTFVKQIDWLEAQGYQAIRRARGDGDCFYRSLSFAYVERLLKSPDPASAVSNALNVLSTTPAMLENVGFQKLVFEDFYEIFEGLLKNISIPHTPDAPTEEGGGVAGTGGMEEAILLSAFQNAEISNSIVMYMRLLTSAQIRIDPDTYQPFLFHPELGEPMSVREFCENFVEATGKEADHVQMTALSRALHVDIDVAYLDGRSGGGEEGHVEFVKFQQDQSDQQVGGGDGGPICLLYRPGHYDILVK</sequence>
<dbReference type="EMBL" id="ML179238">
    <property type="protein sequence ID" value="THU93846.1"/>
    <property type="molecule type" value="Genomic_DNA"/>
</dbReference>
<evidence type="ECO:0000313" key="8">
    <source>
        <dbReference type="EMBL" id="THU93846.1"/>
    </source>
</evidence>
<dbReference type="Pfam" id="PF10275">
    <property type="entry name" value="Peptidase_C65"/>
    <property type="match status" value="1"/>
</dbReference>
<organism evidence="8 9">
    <name type="scientific">Dendrothele bispora (strain CBS 962.96)</name>
    <dbReference type="NCBI Taxonomy" id="1314807"/>
    <lineage>
        <taxon>Eukaryota</taxon>
        <taxon>Fungi</taxon>
        <taxon>Dikarya</taxon>
        <taxon>Basidiomycota</taxon>
        <taxon>Agaricomycotina</taxon>
        <taxon>Agaricomycetes</taxon>
        <taxon>Agaricomycetidae</taxon>
        <taxon>Agaricales</taxon>
        <taxon>Agaricales incertae sedis</taxon>
        <taxon>Dendrothele</taxon>
    </lineage>
</organism>
<evidence type="ECO:0000313" key="9">
    <source>
        <dbReference type="Proteomes" id="UP000297245"/>
    </source>
</evidence>
<dbReference type="InterPro" id="IPR003323">
    <property type="entry name" value="OTU_dom"/>
</dbReference>
<dbReference type="Gene3D" id="3.30.200.60">
    <property type="entry name" value="Peptidase C65 Otubain, subdomain 1"/>
    <property type="match status" value="1"/>
</dbReference>
<dbReference type="GO" id="GO:0071108">
    <property type="term" value="P:protein K48-linked deubiquitination"/>
    <property type="evidence" value="ECO:0007669"/>
    <property type="project" value="TreeGrafter"/>
</dbReference>
<dbReference type="Gene3D" id="1.20.1300.20">
    <property type="entry name" value="Peptidase C65 Otubain, subdomain 2"/>
    <property type="match status" value="1"/>
</dbReference>
<feature type="non-terminal residue" evidence="8">
    <location>
        <position position="1"/>
    </location>
</feature>
<reference evidence="8 9" key="1">
    <citation type="journal article" date="2019" name="Nat. Ecol. Evol.">
        <title>Megaphylogeny resolves global patterns of mushroom evolution.</title>
        <authorList>
            <person name="Varga T."/>
            <person name="Krizsan K."/>
            <person name="Foldi C."/>
            <person name="Dima B."/>
            <person name="Sanchez-Garcia M."/>
            <person name="Sanchez-Ramirez S."/>
            <person name="Szollosi G.J."/>
            <person name="Szarkandi J.G."/>
            <person name="Papp V."/>
            <person name="Albert L."/>
            <person name="Andreopoulos W."/>
            <person name="Angelini C."/>
            <person name="Antonin V."/>
            <person name="Barry K.W."/>
            <person name="Bougher N.L."/>
            <person name="Buchanan P."/>
            <person name="Buyck B."/>
            <person name="Bense V."/>
            <person name="Catcheside P."/>
            <person name="Chovatia M."/>
            <person name="Cooper J."/>
            <person name="Damon W."/>
            <person name="Desjardin D."/>
            <person name="Finy P."/>
            <person name="Geml J."/>
            <person name="Haridas S."/>
            <person name="Hughes K."/>
            <person name="Justo A."/>
            <person name="Karasinski D."/>
            <person name="Kautmanova I."/>
            <person name="Kiss B."/>
            <person name="Kocsube S."/>
            <person name="Kotiranta H."/>
            <person name="LaButti K.M."/>
            <person name="Lechner B.E."/>
            <person name="Liimatainen K."/>
            <person name="Lipzen A."/>
            <person name="Lukacs Z."/>
            <person name="Mihaltcheva S."/>
            <person name="Morgado L.N."/>
            <person name="Niskanen T."/>
            <person name="Noordeloos M.E."/>
            <person name="Ohm R.A."/>
            <person name="Ortiz-Santana B."/>
            <person name="Ovrebo C."/>
            <person name="Racz N."/>
            <person name="Riley R."/>
            <person name="Savchenko A."/>
            <person name="Shiryaev A."/>
            <person name="Soop K."/>
            <person name="Spirin V."/>
            <person name="Szebenyi C."/>
            <person name="Tomsovsky M."/>
            <person name="Tulloss R.E."/>
            <person name="Uehling J."/>
            <person name="Grigoriev I.V."/>
            <person name="Vagvolgyi C."/>
            <person name="Papp T."/>
            <person name="Martin F.M."/>
            <person name="Miettinen O."/>
            <person name="Hibbett D.S."/>
            <person name="Nagy L.G."/>
        </authorList>
    </citation>
    <scope>NUCLEOTIDE SEQUENCE [LARGE SCALE GENOMIC DNA]</scope>
    <source>
        <strain evidence="8 9">CBS 962.96</strain>
    </source>
</reference>
<dbReference type="InterPro" id="IPR019400">
    <property type="entry name" value="Peptidase_C65_otubain"/>
</dbReference>
<dbReference type="GO" id="GO:0005634">
    <property type="term" value="C:nucleus"/>
    <property type="evidence" value="ECO:0007669"/>
    <property type="project" value="TreeGrafter"/>
</dbReference>
<keyword evidence="4" id="KW-0833">Ubl conjugation pathway</keyword>
<keyword evidence="6" id="KW-0788">Thiol protease</keyword>
<keyword evidence="5" id="KW-0378">Hydrolase</keyword>
<protein>
    <recommendedName>
        <fullName evidence="2">ubiquitinyl hydrolase 1</fullName>
        <ecNumber evidence="2">3.4.19.12</ecNumber>
    </recommendedName>
</protein>
<evidence type="ECO:0000256" key="2">
    <source>
        <dbReference type="ARBA" id="ARBA00012759"/>
    </source>
</evidence>
<dbReference type="OrthoDB" id="18915at2759"/>
<evidence type="ECO:0000256" key="3">
    <source>
        <dbReference type="ARBA" id="ARBA00022670"/>
    </source>
</evidence>
<dbReference type="CDD" id="cd22749">
    <property type="entry name" value="Otubain_C65"/>
    <property type="match status" value="1"/>
</dbReference>
<dbReference type="AlphaFoldDB" id="A0A4S8LVZ8"/>
<feature type="domain" description="OTU" evidence="7">
    <location>
        <begin position="72"/>
        <end position="302"/>
    </location>
</feature>